<evidence type="ECO:0000313" key="2">
    <source>
        <dbReference type="EMBL" id="KAK9829057.1"/>
    </source>
</evidence>
<protein>
    <submittedName>
        <fullName evidence="2">Uncharacterized protein</fullName>
    </submittedName>
</protein>
<evidence type="ECO:0000256" key="1">
    <source>
        <dbReference type="SAM" id="Coils"/>
    </source>
</evidence>
<name>A0AAW1R5L0_9CHLO</name>
<dbReference type="Proteomes" id="UP001489004">
    <property type="component" value="Unassembled WGS sequence"/>
</dbReference>
<proteinExistence type="predicted"/>
<gene>
    <name evidence="2" type="ORF">WJX72_003670</name>
</gene>
<comment type="caution">
    <text evidence="2">The sequence shown here is derived from an EMBL/GenBank/DDBJ whole genome shotgun (WGS) entry which is preliminary data.</text>
</comment>
<dbReference type="AlphaFoldDB" id="A0AAW1R5L0"/>
<feature type="coiled-coil region" evidence="1">
    <location>
        <begin position="15"/>
        <end position="49"/>
    </location>
</feature>
<keyword evidence="1" id="KW-0175">Coiled coil</keyword>
<evidence type="ECO:0000313" key="3">
    <source>
        <dbReference type="Proteomes" id="UP001489004"/>
    </source>
</evidence>
<reference evidence="2 3" key="1">
    <citation type="journal article" date="2024" name="Nat. Commun.">
        <title>Phylogenomics reveals the evolutionary origins of lichenization in chlorophyte algae.</title>
        <authorList>
            <person name="Puginier C."/>
            <person name="Libourel C."/>
            <person name="Otte J."/>
            <person name="Skaloud P."/>
            <person name="Haon M."/>
            <person name="Grisel S."/>
            <person name="Petersen M."/>
            <person name="Berrin J.G."/>
            <person name="Delaux P.M."/>
            <person name="Dal Grande F."/>
            <person name="Keller J."/>
        </authorList>
    </citation>
    <scope>NUCLEOTIDE SEQUENCE [LARGE SCALE GENOMIC DNA]</scope>
    <source>
        <strain evidence="2 3">SAG 2043</strain>
    </source>
</reference>
<sequence>MCIGQLQAVQCLRLADADAAQLQQLKDQQVQLKDQLAQLKEQRVQLREHLVTLGINRVRSVASMIQAACWTGSLSSTFIYKETPEKRELWEHCTTSVKGAHSWNTRRPFPRYNFEAIRDKVLNNRVKEYREQQQSQTD</sequence>
<keyword evidence="3" id="KW-1185">Reference proteome</keyword>
<organism evidence="2 3">
    <name type="scientific">[Myrmecia] bisecta</name>
    <dbReference type="NCBI Taxonomy" id="41462"/>
    <lineage>
        <taxon>Eukaryota</taxon>
        <taxon>Viridiplantae</taxon>
        <taxon>Chlorophyta</taxon>
        <taxon>core chlorophytes</taxon>
        <taxon>Trebouxiophyceae</taxon>
        <taxon>Trebouxiales</taxon>
        <taxon>Trebouxiaceae</taxon>
        <taxon>Myrmecia</taxon>
    </lineage>
</organism>
<accession>A0AAW1R5L0</accession>
<dbReference type="EMBL" id="JALJOR010000001">
    <property type="protein sequence ID" value="KAK9829057.1"/>
    <property type="molecule type" value="Genomic_DNA"/>
</dbReference>